<evidence type="ECO:0000313" key="5">
    <source>
        <dbReference type="Proteomes" id="UP000185338"/>
    </source>
</evidence>
<gene>
    <name evidence="3" type="ORF">Syn7803C28_146</name>
    <name evidence="1" type="ORF">Syn7803C66_146</name>
    <name evidence="2" type="ORF">Syn7803C67_147</name>
</gene>
<dbReference type="Proteomes" id="UP000185338">
    <property type="component" value="Segment"/>
</dbReference>
<dbReference type="Proteomes" id="UP000185339">
    <property type="component" value="Segment"/>
</dbReference>
<dbReference type="InterPro" id="IPR046285">
    <property type="entry name" value="DUF6322"/>
</dbReference>
<reference evidence="4 5" key="1">
    <citation type="submission" date="2013-12" db="EMBL/GenBank/DDBJ databases">
        <title>Ecological redundancy of diverse viral populations within a natural community.</title>
        <authorList>
            <person name="Gregory A.C."/>
            <person name="LaButti K."/>
            <person name="Copeland A."/>
            <person name="Woyke T."/>
            <person name="Sullivan M.B."/>
        </authorList>
    </citation>
    <scope>NUCLEOTIDE SEQUENCE [LARGE SCALE GENOMIC DNA]</scope>
    <source>
        <strain evidence="3">Syn7803C28</strain>
        <strain evidence="1">Syn7803C66</strain>
        <strain evidence="2">Syn7803C67</strain>
    </source>
</reference>
<evidence type="ECO:0000313" key="4">
    <source>
        <dbReference type="Proteomes" id="UP000185333"/>
    </source>
</evidence>
<protein>
    <submittedName>
        <fullName evidence="2">OMP1 protein</fullName>
    </submittedName>
</protein>
<dbReference type="EMBL" id="KJ019042">
    <property type="protein sequence ID" value="AIX17799.1"/>
    <property type="molecule type" value="Genomic_DNA"/>
</dbReference>
<sequence length="167" mass="16426">MEKMTKFLPIVMLLVTASAANAGGLVSSHSASVQLTVDAARTQATRIGSSFSISGTNIGTTDGTTADAVSTGTITNGIYSPGTIEAVQGTAESAFTFSQSYTQGDAIPTAAPTVGDVPNFSNTTSYTAGTAGTLAGTVTSAGLLTVTAGGAGTTATGQYVAEITVID</sequence>
<accession>A0A0E3EZ43</accession>
<proteinExistence type="predicted"/>
<dbReference type="EMBL" id="KJ019154">
    <property type="protein sequence ID" value="AIX44566.1"/>
    <property type="molecule type" value="Genomic_DNA"/>
</dbReference>
<dbReference type="EMBL" id="KJ019041">
    <property type="protein sequence ID" value="AIX17583.1"/>
    <property type="molecule type" value="Genomic_DNA"/>
</dbReference>
<dbReference type="Proteomes" id="UP000185333">
    <property type="component" value="Segment"/>
</dbReference>
<dbReference type="Pfam" id="PF19847">
    <property type="entry name" value="DUF6322"/>
    <property type="match status" value="1"/>
</dbReference>
<evidence type="ECO:0000313" key="3">
    <source>
        <dbReference type="EMBL" id="AIX44566.1"/>
    </source>
</evidence>
<name>A0A0E3EZ43_9CAUD</name>
<evidence type="ECO:0000313" key="2">
    <source>
        <dbReference type="EMBL" id="AIX17799.1"/>
    </source>
</evidence>
<evidence type="ECO:0000313" key="1">
    <source>
        <dbReference type="EMBL" id="AIX17583.1"/>
    </source>
</evidence>
<organism evidence="2 5">
    <name type="scientific">Synechococcus phage ACG-2014b</name>
    <dbReference type="NCBI Taxonomy" id="1493508"/>
    <lineage>
        <taxon>Viruses</taxon>
        <taxon>Duplodnaviria</taxon>
        <taxon>Heunggongvirae</taxon>
        <taxon>Uroviricota</taxon>
        <taxon>Caudoviricetes</taxon>
        <taxon>Pantevenvirales</taxon>
        <taxon>Kyanoviridae</taxon>
        <taxon>Nereusvirus</taxon>
        <taxon>Nereusvirus tusconc4</taxon>
    </lineage>
</organism>